<accession>A0AAV2VXF2</accession>
<dbReference type="EMBL" id="CAOF01000172">
    <property type="protein sequence ID" value="CCO49043.1"/>
    <property type="molecule type" value="Genomic_DNA"/>
</dbReference>
<dbReference type="GeneID" id="97544043"/>
<comment type="caution">
    <text evidence="1">The sequence shown here is derived from an EMBL/GenBank/DDBJ whole genome shotgun (WGS) entry which is preliminary data.</text>
</comment>
<reference evidence="1 2" key="1">
    <citation type="journal article" date="2013" name="ISME J.">
        <title>Comparative genomics of pathogenic lineages of Vibrio nigripulchritudo identifies virulence-associated traits.</title>
        <authorList>
            <person name="Goudenege D."/>
            <person name="Labreuche Y."/>
            <person name="Krin E."/>
            <person name="Ansquer D."/>
            <person name="Mangenot S."/>
            <person name="Calteau A."/>
            <person name="Medigue C."/>
            <person name="Mazel D."/>
            <person name="Polz M.F."/>
            <person name="Le Roux F."/>
        </authorList>
    </citation>
    <scope>NUCLEOTIDE SEQUENCE [LARGE SCALE GENOMIC DNA]</scope>
    <source>
        <strain evidence="1 2">SOn1</strain>
    </source>
</reference>
<protein>
    <recommendedName>
        <fullName evidence="3">Orphan protein</fullName>
    </recommendedName>
</protein>
<proteinExistence type="predicted"/>
<sequence length="127" mass="15021">MKESTFLYQAFYQAEDRFLFHTEENGFEHEVVFGYIQASLNLASWYGEGSEFANPLLEELFLRRVYYNLLQAINDATNCRVLRQICLDQIHGPLIALKRHYCHSSAGYERFLTLQQDLRDIQYINDL</sequence>
<dbReference type="Proteomes" id="UP000018211">
    <property type="component" value="Unassembled WGS sequence"/>
</dbReference>
<evidence type="ECO:0000313" key="2">
    <source>
        <dbReference type="Proteomes" id="UP000018211"/>
    </source>
</evidence>
<evidence type="ECO:0000313" key="1">
    <source>
        <dbReference type="EMBL" id="CCO49043.1"/>
    </source>
</evidence>
<evidence type="ECO:0008006" key="3">
    <source>
        <dbReference type="Google" id="ProtNLM"/>
    </source>
</evidence>
<dbReference type="AlphaFoldDB" id="A0AAV2VXF2"/>
<organism evidence="1 2">
    <name type="scientific">Vibrio nigripulchritudo SOn1</name>
    <dbReference type="NCBI Taxonomy" id="1238450"/>
    <lineage>
        <taxon>Bacteria</taxon>
        <taxon>Pseudomonadati</taxon>
        <taxon>Pseudomonadota</taxon>
        <taxon>Gammaproteobacteria</taxon>
        <taxon>Vibrionales</taxon>
        <taxon>Vibrionaceae</taxon>
        <taxon>Vibrio</taxon>
    </lineage>
</organism>
<dbReference type="RefSeq" id="WP_004401213.1">
    <property type="nucleotide sequence ID" value="NZ_LK391965.1"/>
</dbReference>
<name>A0AAV2VXF2_9VIBR</name>
<gene>
    <name evidence="1" type="ORF">VIBNISOn1_770064</name>
</gene>